<sequence>MAASGEPIPAGKATLIGAARYRRFSYGDNHPLGIPRVSLTIDLIQAYGALDEEREYLIGRKASDRELTGFHTRDYILALQRCEALGKVPHRFREQHNLGNFENPWFPGFFSTPAVATGSSIQGAEEVLAGRMAFNPAGGMHHARPDQARGFCYLNDPVMGIQRLRRAGKRVLYIDIDAHHGDGVEMAFADDPEVVTCSLHMDTGYAYPFAGGQATDTGVHGNAVNLPLPRELNDTEYRHAFHTLWPRVVEAAAPDAVVLQAGTDILRPDPLGKFTVSTQTFLEAVTAIRDASPRHPDGTPKLLALGGGGYHPLVLARCWAGVWAILSGRELPEALPESGRELLAEVDWDMDEDEEWYPGLFESRLDPDLSGPLRPEVEAAVEGLLRDHPLLRGA</sequence>
<dbReference type="Gene3D" id="3.40.800.20">
    <property type="entry name" value="Histone deacetylase domain"/>
    <property type="match status" value="1"/>
</dbReference>
<gene>
    <name evidence="7" type="ORF">SAMN05660831_02574</name>
</gene>
<dbReference type="PRINTS" id="PR01271">
    <property type="entry name" value="HISDACETLASE"/>
</dbReference>
<dbReference type="OrthoDB" id="9808367at2"/>
<dbReference type="InterPro" id="IPR000286">
    <property type="entry name" value="HDACs"/>
</dbReference>
<dbReference type="GO" id="GO:0040029">
    <property type="term" value="P:epigenetic regulation of gene expression"/>
    <property type="evidence" value="ECO:0007669"/>
    <property type="project" value="TreeGrafter"/>
</dbReference>
<keyword evidence="5" id="KW-0378">Hydrolase</keyword>
<feature type="domain" description="Histone deacetylase" evidence="6">
    <location>
        <begin position="30"/>
        <end position="325"/>
    </location>
</feature>
<accession>A0A1I1W672</accession>
<evidence type="ECO:0000259" key="6">
    <source>
        <dbReference type="Pfam" id="PF00850"/>
    </source>
</evidence>
<dbReference type="GO" id="GO:0004407">
    <property type="term" value="F:histone deacetylase activity"/>
    <property type="evidence" value="ECO:0007669"/>
    <property type="project" value="InterPro"/>
</dbReference>
<evidence type="ECO:0000256" key="2">
    <source>
        <dbReference type="ARBA" id="ARBA00005947"/>
    </source>
</evidence>
<reference evidence="7 8" key="1">
    <citation type="submission" date="2016-10" db="EMBL/GenBank/DDBJ databases">
        <authorList>
            <person name="de Groot N.N."/>
        </authorList>
    </citation>
    <scope>NUCLEOTIDE SEQUENCE [LARGE SCALE GENOMIC DNA]</scope>
    <source>
        <strain evidence="7 8">HL3</strain>
    </source>
</reference>
<dbReference type="SUPFAM" id="SSF52768">
    <property type="entry name" value="Arginase/deacetylase"/>
    <property type="match status" value="1"/>
</dbReference>
<dbReference type="InterPro" id="IPR003085">
    <property type="entry name" value="AcuC"/>
</dbReference>
<dbReference type="PRINTS" id="PR01270">
    <property type="entry name" value="HDASUPER"/>
</dbReference>
<comment type="pathway">
    <text evidence="1">Ketone degradation; acetoin degradation.</text>
</comment>
<evidence type="ECO:0000256" key="5">
    <source>
        <dbReference type="ARBA" id="ARBA00022801"/>
    </source>
</evidence>
<name>A0A1I1W672_9GAMM</name>
<dbReference type="Pfam" id="PF00850">
    <property type="entry name" value="Hist_deacetyl"/>
    <property type="match status" value="1"/>
</dbReference>
<keyword evidence="8" id="KW-1185">Reference proteome</keyword>
<dbReference type="AlphaFoldDB" id="A0A1I1W672"/>
<dbReference type="CDD" id="cd09994">
    <property type="entry name" value="HDAC_AcuC_like"/>
    <property type="match status" value="1"/>
</dbReference>
<evidence type="ECO:0000256" key="3">
    <source>
        <dbReference type="ARBA" id="ARBA00020218"/>
    </source>
</evidence>
<dbReference type="InterPro" id="IPR037138">
    <property type="entry name" value="His_deacetylse_dom_sf"/>
</dbReference>
<evidence type="ECO:0000313" key="8">
    <source>
        <dbReference type="Proteomes" id="UP000198611"/>
    </source>
</evidence>
<dbReference type="UniPathway" id="UPA00040"/>
<protein>
    <recommendedName>
        <fullName evidence="3">Acetoin utilization protein AcuC</fullName>
    </recommendedName>
</protein>
<dbReference type="InterPro" id="IPR023696">
    <property type="entry name" value="Ureohydrolase_dom_sf"/>
</dbReference>
<dbReference type="InterPro" id="IPR023801">
    <property type="entry name" value="His_deacetylse_dom"/>
</dbReference>
<evidence type="ECO:0000256" key="4">
    <source>
        <dbReference type="ARBA" id="ARBA00022627"/>
    </source>
</evidence>
<dbReference type="InterPro" id="IPR003084">
    <property type="entry name" value="HDAC_I/II"/>
</dbReference>
<evidence type="ECO:0000313" key="7">
    <source>
        <dbReference type="EMBL" id="SFD90509.1"/>
    </source>
</evidence>
<dbReference type="GO" id="GO:0016787">
    <property type="term" value="F:hydrolase activity"/>
    <property type="evidence" value="ECO:0007669"/>
    <property type="project" value="UniProtKB-KW"/>
</dbReference>
<proteinExistence type="inferred from homology"/>
<dbReference type="EMBL" id="FOMJ01000012">
    <property type="protein sequence ID" value="SFD90509.1"/>
    <property type="molecule type" value="Genomic_DNA"/>
</dbReference>
<comment type="similarity">
    <text evidence="2">Belongs to the histone deacetylase family.</text>
</comment>
<dbReference type="RefSeq" id="WP_093429184.1">
    <property type="nucleotide sequence ID" value="NZ_FOMJ01000012.1"/>
</dbReference>
<keyword evidence="4" id="KW-0006">Acetoin catabolism</keyword>
<evidence type="ECO:0000256" key="1">
    <source>
        <dbReference type="ARBA" id="ARBA00005101"/>
    </source>
</evidence>
<dbReference type="STRING" id="1123397.SAMN05660831_02574"/>
<dbReference type="PANTHER" id="PTHR10625:SF10">
    <property type="entry name" value="HISTONE DEACETYLASE HDAC1"/>
    <property type="match status" value="1"/>
</dbReference>
<organism evidence="7 8">
    <name type="scientific">Thiohalospira halophila DSM 15071</name>
    <dbReference type="NCBI Taxonomy" id="1123397"/>
    <lineage>
        <taxon>Bacteria</taxon>
        <taxon>Pseudomonadati</taxon>
        <taxon>Pseudomonadota</taxon>
        <taxon>Gammaproteobacteria</taxon>
        <taxon>Thiohalospirales</taxon>
        <taxon>Thiohalospiraceae</taxon>
        <taxon>Thiohalospira</taxon>
    </lineage>
</organism>
<dbReference type="Proteomes" id="UP000198611">
    <property type="component" value="Unassembled WGS sequence"/>
</dbReference>
<dbReference type="GO" id="GO:0045150">
    <property type="term" value="P:acetoin catabolic process"/>
    <property type="evidence" value="ECO:0007669"/>
    <property type="project" value="UniProtKB-UniPathway"/>
</dbReference>
<dbReference type="PANTHER" id="PTHR10625">
    <property type="entry name" value="HISTONE DEACETYLASE HDAC1-RELATED"/>
    <property type="match status" value="1"/>
</dbReference>